<evidence type="ECO:0000256" key="2">
    <source>
        <dbReference type="ARBA" id="ARBA00022676"/>
    </source>
</evidence>
<dbReference type="EMBL" id="HBGA01012467">
    <property type="protein sequence ID" value="CAD8993714.1"/>
    <property type="molecule type" value="Transcribed_RNA"/>
</dbReference>
<name>A0A7S1HWS1_9EUGL</name>
<sequence>MAPATDLIPCPGRRVPWGPLILLAGGLLCAGVLRPAMVDPQGLQPVRAVRVPTHRQANASAWPPYLGAHASELPPVDTPSGAAPLVNATWATDGPAIPVLGVSVFVNADLLVRLLNSIDYHAERIVIIQNGQHPGVAQVLRQLRVEHPDWTIQHYPENIGCAGAWNKILEAEPSARYHIISNDDIAFHPGALKAFATAVEQHAMHVIQGSSNKVILYPSHGNLMWSSPPWSCFAILKQAVERVGKFDTNFWPVYHEDYDYMVRMARAGLWQTLIPQAKVQHGWATDRYEPGMEQASKDQGKVAVLEEYKQQQARHERGSPYYALKWGHGETPGIYDAGEGYWNKLCEHRAGQGRVCKPMPPVLYPHPFNDSSLPLSFVVFDSAFRQCLRDGGHGPCRYNHRLLPHPELVPHDRYSTRLRTWSRDSRWALTLPKLPSSMESAPINPWTLAAAMAAGMVIGLCGLCLCAWVCCPQTLQLLMRAPCTEKGLPDRERGARGA</sequence>
<dbReference type="AlphaFoldDB" id="A0A7S1HWS1"/>
<proteinExistence type="inferred from homology"/>
<organism evidence="6">
    <name type="scientific">Eutreptiella gymnastica</name>
    <dbReference type="NCBI Taxonomy" id="73025"/>
    <lineage>
        <taxon>Eukaryota</taxon>
        <taxon>Discoba</taxon>
        <taxon>Euglenozoa</taxon>
        <taxon>Euglenida</taxon>
        <taxon>Spirocuta</taxon>
        <taxon>Euglenophyceae</taxon>
        <taxon>Eutreptiales</taxon>
        <taxon>Eutreptiaceae</taxon>
        <taxon>Eutreptiella</taxon>
    </lineage>
</organism>
<feature type="transmembrane region" description="Helical" evidence="4">
    <location>
        <begin position="446"/>
        <end position="470"/>
    </location>
</feature>
<protein>
    <recommendedName>
        <fullName evidence="5">Glycosyltransferase 2-like domain-containing protein</fullName>
    </recommendedName>
</protein>
<evidence type="ECO:0000313" key="6">
    <source>
        <dbReference type="EMBL" id="CAD8993714.1"/>
    </source>
</evidence>
<feature type="domain" description="Glycosyltransferase 2-like" evidence="5">
    <location>
        <begin position="112"/>
        <end position="213"/>
    </location>
</feature>
<gene>
    <name evidence="6" type="ORF">EGYM00392_LOCUS4764</name>
</gene>
<keyword evidence="4" id="KW-0812">Transmembrane</keyword>
<dbReference type="GO" id="GO:0016757">
    <property type="term" value="F:glycosyltransferase activity"/>
    <property type="evidence" value="ECO:0007669"/>
    <property type="project" value="UniProtKB-KW"/>
</dbReference>
<dbReference type="Gene3D" id="3.90.550.10">
    <property type="entry name" value="Spore Coat Polysaccharide Biosynthesis Protein SpsA, Chain A"/>
    <property type="match status" value="1"/>
</dbReference>
<keyword evidence="3" id="KW-0808">Transferase</keyword>
<evidence type="ECO:0000256" key="3">
    <source>
        <dbReference type="ARBA" id="ARBA00022679"/>
    </source>
</evidence>
<keyword evidence="4" id="KW-1133">Transmembrane helix</keyword>
<dbReference type="Pfam" id="PF00535">
    <property type="entry name" value="Glycos_transf_2"/>
    <property type="match status" value="1"/>
</dbReference>
<evidence type="ECO:0000259" key="5">
    <source>
        <dbReference type="Pfam" id="PF00535"/>
    </source>
</evidence>
<keyword evidence="2" id="KW-0328">Glycosyltransferase</keyword>
<evidence type="ECO:0000256" key="1">
    <source>
        <dbReference type="ARBA" id="ARBA00006739"/>
    </source>
</evidence>
<dbReference type="InterPro" id="IPR029044">
    <property type="entry name" value="Nucleotide-diphossugar_trans"/>
</dbReference>
<dbReference type="PANTHER" id="PTHR43179:SF12">
    <property type="entry name" value="GALACTOFURANOSYLTRANSFERASE GLFT2"/>
    <property type="match status" value="1"/>
</dbReference>
<dbReference type="SUPFAM" id="SSF53448">
    <property type="entry name" value="Nucleotide-diphospho-sugar transferases"/>
    <property type="match status" value="1"/>
</dbReference>
<dbReference type="PANTHER" id="PTHR43179">
    <property type="entry name" value="RHAMNOSYLTRANSFERASE WBBL"/>
    <property type="match status" value="1"/>
</dbReference>
<reference evidence="6" key="1">
    <citation type="submission" date="2021-01" db="EMBL/GenBank/DDBJ databases">
        <authorList>
            <person name="Corre E."/>
            <person name="Pelletier E."/>
            <person name="Niang G."/>
            <person name="Scheremetjew M."/>
            <person name="Finn R."/>
            <person name="Kale V."/>
            <person name="Holt S."/>
            <person name="Cochrane G."/>
            <person name="Meng A."/>
            <person name="Brown T."/>
            <person name="Cohen L."/>
        </authorList>
    </citation>
    <scope>NUCLEOTIDE SEQUENCE</scope>
    <source>
        <strain evidence="6">NIES-381</strain>
    </source>
</reference>
<evidence type="ECO:0000256" key="4">
    <source>
        <dbReference type="SAM" id="Phobius"/>
    </source>
</evidence>
<comment type="similarity">
    <text evidence="1">Belongs to the glycosyltransferase 2 family.</text>
</comment>
<dbReference type="InterPro" id="IPR001173">
    <property type="entry name" value="Glyco_trans_2-like"/>
</dbReference>
<keyword evidence="4" id="KW-0472">Membrane</keyword>
<accession>A0A7S1HWS1</accession>